<reference evidence="1" key="1">
    <citation type="submission" date="2022-06" db="EMBL/GenBank/DDBJ databases">
        <title>New cyanobacteria of genus Symplocastrum in benthos of Lake Baikal.</title>
        <authorList>
            <person name="Sorokovikova E."/>
            <person name="Tikhonova I."/>
            <person name="Krasnopeev A."/>
            <person name="Evseev P."/>
            <person name="Gladkikh A."/>
            <person name="Belykh O."/>
        </authorList>
    </citation>
    <scope>NUCLEOTIDE SEQUENCE</scope>
    <source>
        <strain evidence="1">BBK-W-15</strain>
    </source>
</reference>
<evidence type="ECO:0000313" key="2">
    <source>
        <dbReference type="Proteomes" id="UP001204953"/>
    </source>
</evidence>
<organism evidence="1 2">
    <name type="scientific">Limnofasciculus baicalensis BBK-W-15</name>
    <dbReference type="NCBI Taxonomy" id="2699891"/>
    <lineage>
        <taxon>Bacteria</taxon>
        <taxon>Bacillati</taxon>
        <taxon>Cyanobacteriota</taxon>
        <taxon>Cyanophyceae</taxon>
        <taxon>Coleofasciculales</taxon>
        <taxon>Coleofasciculaceae</taxon>
        <taxon>Limnofasciculus</taxon>
        <taxon>Limnofasciculus baicalensis</taxon>
    </lineage>
</organism>
<evidence type="ECO:0000313" key="1">
    <source>
        <dbReference type="EMBL" id="MCP2730170.1"/>
    </source>
</evidence>
<dbReference type="Gene3D" id="3.40.30.10">
    <property type="entry name" value="Glutaredoxin"/>
    <property type="match status" value="1"/>
</dbReference>
<dbReference type="SUPFAM" id="SSF52833">
    <property type="entry name" value="Thioredoxin-like"/>
    <property type="match status" value="1"/>
</dbReference>
<protein>
    <submittedName>
        <fullName evidence="1">(2Fe-2S) ferredoxin domain-containing protein</fullName>
    </submittedName>
</protein>
<keyword evidence="2" id="KW-1185">Reference proteome</keyword>
<name>A0AAE3KN52_9CYAN</name>
<gene>
    <name evidence="1" type="ORF">NJ959_17200</name>
</gene>
<proteinExistence type="predicted"/>
<dbReference type="InterPro" id="IPR036249">
    <property type="entry name" value="Thioredoxin-like_sf"/>
</dbReference>
<accession>A0AAE3KN52</accession>
<dbReference type="CDD" id="cd02980">
    <property type="entry name" value="TRX_Fd_family"/>
    <property type="match status" value="1"/>
</dbReference>
<dbReference type="Proteomes" id="UP001204953">
    <property type="component" value="Unassembled WGS sequence"/>
</dbReference>
<dbReference type="EMBL" id="JAMZMM010000174">
    <property type="protein sequence ID" value="MCP2730170.1"/>
    <property type="molecule type" value="Genomic_DNA"/>
</dbReference>
<sequence length="201" mass="22494">MKKESKVSELRLEGHFVGFIGKSNEKPKRLELKTLMGEYCIKISKNLRSSLAEVLQPGDWIEVAGEHKYYYKTGEAKLKADWVEVKGRVETKERVLPPAVTAPQNQGSIMLCQKSSCRKRGAAFLGEALKESLCDRGLADQVKIKDTGCMKQCEAAPCMVFLPDKARYTNVKSKDVSMLVEKHFTAKLKPEASNPQLSSVR</sequence>
<comment type="caution">
    <text evidence="1">The sequence shown here is derived from an EMBL/GenBank/DDBJ whole genome shotgun (WGS) entry which is preliminary data.</text>
</comment>
<dbReference type="RefSeq" id="WP_254012934.1">
    <property type="nucleotide sequence ID" value="NZ_JAMZMM010000174.1"/>
</dbReference>
<dbReference type="AlphaFoldDB" id="A0AAE3KN52"/>